<comment type="caution">
    <text evidence="1">The sequence shown here is derived from an EMBL/GenBank/DDBJ whole genome shotgun (WGS) entry which is preliminary data.</text>
</comment>
<accession>X1JN03</accession>
<sequence>LIGEQATENNNLKNVRSNCSYWVIGAVFVRRL</sequence>
<gene>
    <name evidence="1" type="ORF">S03H2_67998</name>
</gene>
<reference evidence="1" key="1">
    <citation type="journal article" date="2014" name="Front. Microbiol.">
        <title>High frequency of phylogenetically diverse reductive dehalogenase-homologous genes in deep subseafloor sedimentary metagenomes.</title>
        <authorList>
            <person name="Kawai M."/>
            <person name="Futagami T."/>
            <person name="Toyoda A."/>
            <person name="Takaki Y."/>
            <person name="Nishi S."/>
            <person name="Hori S."/>
            <person name="Arai W."/>
            <person name="Tsubouchi T."/>
            <person name="Morono Y."/>
            <person name="Uchiyama I."/>
            <person name="Ito T."/>
            <person name="Fujiyama A."/>
            <person name="Inagaki F."/>
            <person name="Takami H."/>
        </authorList>
    </citation>
    <scope>NUCLEOTIDE SEQUENCE</scope>
    <source>
        <strain evidence="1">Expedition CK06-06</strain>
    </source>
</reference>
<organism evidence="1">
    <name type="scientific">marine sediment metagenome</name>
    <dbReference type="NCBI Taxonomy" id="412755"/>
    <lineage>
        <taxon>unclassified sequences</taxon>
        <taxon>metagenomes</taxon>
        <taxon>ecological metagenomes</taxon>
    </lineage>
</organism>
<name>X1JN03_9ZZZZ</name>
<proteinExistence type="predicted"/>
<evidence type="ECO:0000313" key="1">
    <source>
        <dbReference type="EMBL" id="GAH79644.1"/>
    </source>
</evidence>
<feature type="non-terminal residue" evidence="1">
    <location>
        <position position="1"/>
    </location>
</feature>
<protein>
    <submittedName>
        <fullName evidence="1">Uncharacterized protein</fullName>
    </submittedName>
</protein>
<dbReference type="EMBL" id="BARU01044628">
    <property type="protein sequence ID" value="GAH79644.1"/>
    <property type="molecule type" value="Genomic_DNA"/>
</dbReference>
<dbReference type="AlphaFoldDB" id="X1JN03"/>